<comment type="subcellular location">
    <subcellularLocation>
        <location evidence="1">Cell membrane</location>
        <topology evidence="1">Single-pass membrane protein</topology>
    </subcellularLocation>
    <subcellularLocation>
        <location evidence="7">Cell membrane</location>
        <topology evidence="7">Single-pass type II membrane protein</topology>
    </subcellularLocation>
</comment>
<dbReference type="RefSeq" id="WP_184211865.1">
    <property type="nucleotide sequence ID" value="NZ_JACHIF010000010.1"/>
</dbReference>
<evidence type="ECO:0000256" key="1">
    <source>
        <dbReference type="ARBA" id="ARBA00004162"/>
    </source>
</evidence>
<dbReference type="Proteomes" id="UP000534294">
    <property type="component" value="Unassembled WGS sequence"/>
</dbReference>
<feature type="transmembrane region" description="Helical" evidence="8">
    <location>
        <begin position="16"/>
        <end position="39"/>
    </location>
</feature>
<dbReference type="GO" id="GO:0022857">
    <property type="term" value="F:transmembrane transporter activity"/>
    <property type="evidence" value="ECO:0007669"/>
    <property type="project" value="InterPro"/>
</dbReference>
<comment type="caution">
    <text evidence="9">The sequence shown here is derived from an EMBL/GenBank/DDBJ whole genome shotgun (WGS) entry which is preliminary data.</text>
</comment>
<dbReference type="AlphaFoldDB" id="A0A7W7YP59"/>
<evidence type="ECO:0000256" key="5">
    <source>
        <dbReference type="ARBA" id="ARBA00022989"/>
    </source>
</evidence>
<dbReference type="Gene3D" id="3.30.420.270">
    <property type="match status" value="1"/>
</dbReference>
<dbReference type="EMBL" id="JACHIF010000010">
    <property type="protein sequence ID" value="MBB5039773.1"/>
    <property type="molecule type" value="Genomic_DNA"/>
</dbReference>
<evidence type="ECO:0000256" key="6">
    <source>
        <dbReference type="ARBA" id="ARBA00023136"/>
    </source>
</evidence>
<dbReference type="GO" id="GO:0015031">
    <property type="term" value="P:protein transport"/>
    <property type="evidence" value="ECO:0007669"/>
    <property type="project" value="UniProtKB-KW"/>
</dbReference>
<keyword evidence="4 7" id="KW-0812">Transmembrane</keyword>
<keyword evidence="6 8" id="KW-0472">Membrane</keyword>
<accession>A0A7W7YP59</accession>
<comment type="similarity">
    <text evidence="2 7">Belongs to the ExbD/TolR family.</text>
</comment>
<keyword evidence="7" id="KW-0813">Transport</keyword>
<gene>
    <name evidence="9" type="ORF">HNQ64_004051</name>
</gene>
<name>A0A7W7YP59_9BACT</name>
<evidence type="ECO:0000256" key="4">
    <source>
        <dbReference type="ARBA" id="ARBA00022692"/>
    </source>
</evidence>
<keyword evidence="5 8" id="KW-1133">Transmembrane helix</keyword>
<evidence type="ECO:0000313" key="9">
    <source>
        <dbReference type="EMBL" id="MBB5039773.1"/>
    </source>
</evidence>
<evidence type="ECO:0000256" key="8">
    <source>
        <dbReference type="SAM" id="Phobius"/>
    </source>
</evidence>
<dbReference type="InterPro" id="IPR003400">
    <property type="entry name" value="ExbD"/>
</dbReference>
<dbReference type="PANTHER" id="PTHR30558:SF7">
    <property type="entry name" value="TOL-PAL SYSTEM PROTEIN TOLR"/>
    <property type="match status" value="1"/>
</dbReference>
<sequence length="145" mass="16020">MAGGGGGGDGEPEFQIAPMIDVLLVLLIFFMSITSAQVLRIDKDIKLPVAADAKKKEDKNTMFEAAINVRWIAARQESKIKLDDREMENEEIVNTLTQRKNSNPTYRVVIRGDRDVPAVEIQKVMALIAQSGIDDISFSALNKDS</sequence>
<dbReference type="PANTHER" id="PTHR30558">
    <property type="entry name" value="EXBD MEMBRANE COMPONENT OF PMF-DRIVEN MACROMOLECULE IMPORT SYSTEM"/>
    <property type="match status" value="1"/>
</dbReference>
<proteinExistence type="inferred from homology"/>
<evidence type="ECO:0000256" key="7">
    <source>
        <dbReference type="RuleBase" id="RU003879"/>
    </source>
</evidence>
<organism evidence="9 10">
    <name type="scientific">Prosthecobacter dejongeii</name>
    <dbReference type="NCBI Taxonomy" id="48465"/>
    <lineage>
        <taxon>Bacteria</taxon>
        <taxon>Pseudomonadati</taxon>
        <taxon>Verrucomicrobiota</taxon>
        <taxon>Verrucomicrobiia</taxon>
        <taxon>Verrucomicrobiales</taxon>
        <taxon>Verrucomicrobiaceae</taxon>
        <taxon>Prosthecobacter</taxon>
    </lineage>
</organism>
<evidence type="ECO:0000256" key="2">
    <source>
        <dbReference type="ARBA" id="ARBA00005811"/>
    </source>
</evidence>
<keyword evidence="7" id="KW-0653">Protein transport</keyword>
<evidence type="ECO:0000256" key="3">
    <source>
        <dbReference type="ARBA" id="ARBA00022475"/>
    </source>
</evidence>
<protein>
    <submittedName>
        <fullName evidence="9">Biopolymer transport protein ExbD</fullName>
    </submittedName>
</protein>
<evidence type="ECO:0000313" key="10">
    <source>
        <dbReference type="Proteomes" id="UP000534294"/>
    </source>
</evidence>
<keyword evidence="10" id="KW-1185">Reference proteome</keyword>
<reference evidence="9 10" key="1">
    <citation type="submission" date="2020-08" db="EMBL/GenBank/DDBJ databases">
        <title>Genomic Encyclopedia of Type Strains, Phase IV (KMG-IV): sequencing the most valuable type-strain genomes for metagenomic binning, comparative biology and taxonomic classification.</title>
        <authorList>
            <person name="Goeker M."/>
        </authorList>
    </citation>
    <scope>NUCLEOTIDE SEQUENCE [LARGE SCALE GENOMIC DNA]</scope>
    <source>
        <strain evidence="9 10">DSM 12251</strain>
    </source>
</reference>
<dbReference type="Pfam" id="PF02472">
    <property type="entry name" value="ExbD"/>
    <property type="match status" value="1"/>
</dbReference>
<dbReference type="GO" id="GO:0005886">
    <property type="term" value="C:plasma membrane"/>
    <property type="evidence" value="ECO:0007669"/>
    <property type="project" value="UniProtKB-SubCell"/>
</dbReference>
<keyword evidence="3" id="KW-1003">Cell membrane</keyword>